<keyword evidence="4" id="KW-0489">Methyltransferase</keyword>
<protein>
    <submittedName>
        <fullName evidence="4">SAM-dependent methyltransferase</fullName>
    </submittedName>
</protein>
<dbReference type="Pfam" id="PF08484">
    <property type="entry name" value="Methyltransf_14"/>
    <property type="match status" value="1"/>
</dbReference>
<dbReference type="GO" id="GO:0032259">
    <property type="term" value="P:methylation"/>
    <property type="evidence" value="ECO:0007669"/>
    <property type="project" value="UniProtKB-KW"/>
</dbReference>
<keyword evidence="1" id="KW-0472">Membrane</keyword>
<dbReference type="Proteomes" id="UP000034753">
    <property type="component" value="Unassembled WGS sequence"/>
</dbReference>
<accession>A0A0G0WIK1</accession>
<comment type="caution">
    <text evidence="4">The sequence shown here is derived from an EMBL/GenBank/DDBJ whole genome shotgun (WGS) entry which is preliminary data.</text>
</comment>
<dbReference type="Pfam" id="PF13489">
    <property type="entry name" value="Methyltransf_23"/>
    <property type="match status" value="1"/>
</dbReference>
<reference evidence="4 5" key="1">
    <citation type="journal article" date="2015" name="Nature">
        <title>rRNA introns, odd ribosomes, and small enigmatic genomes across a large radiation of phyla.</title>
        <authorList>
            <person name="Brown C.T."/>
            <person name="Hug L.A."/>
            <person name="Thomas B.C."/>
            <person name="Sharon I."/>
            <person name="Castelle C.J."/>
            <person name="Singh A."/>
            <person name="Wilkins M.J."/>
            <person name="Williams K.H."/>
            <person name="Banfield J.F."/>
        </authorList>
    </citation>
    <scope>NUCLEOTIDE SEQUENCE [LARGE SCALE GENOMIC DNA]</scope>
</reference>
<dbReference type="SUPFAM" id="SSF53335">
    <property type="entry name" value="S-adenosyl-L-methionine-dependent methyltransferases"/>
    <property type="match status" value="1"/>
</dbReference>
<keyword evidence="1" id="KW-0812">Transmembrane</keyword>
<dbReference type="Gene3D" id="3.40.50.150">
    <property type="entry name" value="Vaccinia Virus protein VP39"/>
    <property type="match status" value="1"/>
</dbReference>
<evidence type="ECO:0000313" key="5">
    <source>
        <dbReference type="Proteomes" id="UP000034753"/>
    </source>
</evidence>
<keyword evidence="1" id="KW-1133">Transmembrane helix</keyword>
<dbReference type="Gene3D" id="3.40.50.720">
    <property type="entry name" value="NAD(P)-binding Rossmann-like Domain"/>
    <property type="match status" value="1"/>
</dbReference>
<dbReference type="InterPro" id="IPR029063">
    <property type="entry name" value="SAM-dependent_MTases_sf"/>
</dbReference>
<evidence type="ECO:0000259" key="3">
    <source>
        <dbReference type="Pfam" id="PF08484"/>
    </source>
</evidence>
<gene>
    <name evidence="4" type="ORF">UU67_C0044G0007</name>
</gene>
<dbReference type="Gene3D" id="6.10.250.3100">
    <property type="match status" value="1"/>
</dbReference>
<evidence type="ECO:0000256" key="1">
    <source>
        <dbReference type="SAM" id="Phobius"/>
    </source>
</evidence>
<dbReference type="GO" id="GO:0008168">
    <property type="term" value="F:methyltransferase activity"/>
    <property type="evidence" value="ECO:0007669"/>
    <property type="project" value="UniProtKB-KW"/>
</dbReference>
<evidence type="ECO:0000259" key="2">
    <source>
        <dbReference type="Pfam" id="PF08421"/>
    </source>
</evidence>
<dbReference type="EMBL" id="LCBN01000044">
    <property type="protein sequence ID" value="KKS12700.1"/>
    <property type="molecule type" value="Genomic_DNA"/>
</dbReference>
<name>A0A0G0WIK1_9BACT</name>
<organism evidence="4 5">
    <name type="scientific">Candidatus Daviesbacteria bacterium GW2011_GWB1_41_5</name>
    <dbReference type="NCBI Taxonomy" id="1618429"/>
    <lineage>
        <taxon>Bacteria</taxon>
        <taxon>Candidatus Daviesiibacteriota</taxon>
    </lineage>
</organism>
<dbReference type="AlphaFoldDB" id="A0A0G0WIK1"/>
<sequence length="413" mass="46902">MKKIKKVNYCRLCKSRKLVKVLDFGRTPPANSFLTRSQLRKKEDFFPLVVSFCSNCGFLTLGHIVDPKILYSNYVYVSSTSPIFIKHFEDLANSVYSRFKLGKESLVIDIGSNDGILLKPFKKLGAKILGIEPATNISKLARKNGIPTVSAFFKEKVAKRIVAQKGKAKIVTATNLFTHIDDLDEVVRGVKKLLTDDGVFIIEVYYLVDLLEKRYFDLIYHEHLSYLSILPLDKFFKTHGMKIFDVTRIPVHGGSIRIFVKPITGPYHTHKSVTVFINLEKEKKLFDVATYKRFADNVKANKLELIKLLKKLKRQNKSIAGYGAPAKSTTLLHYFGIGKEVLDFIADDSPYKQGLFTPGTHIPVVSPVQIYKKKPDYLFLLAWNFADSIVKMQRAFAADGGRFIIPVPKPRLF</sequence>
<feature type="transmembrane region" description="Helical" evidence="1">
    <location>
        <begin position="45"/>
        <end position="65"/>
    </location>
</feature>
<feature type="domain" description="C-methyltransferase" evidence="3">
    <location>
        <begin position="250"/>
        <end position="408"/>
    </location>
</feature>
<feature type="domain" description="Methyltransferase putative zinc binding" evidence="2">
    <location>
        <begin position="10"/>
        <end position="71"/>
    </location>
</feature>
<dbReference type="Gene3D" id="6.20.50.110">
    <property type="entry name" value="Methyltransferase, zinc-binding domain"/>
    <property type="match status" value="1"/>
</dbReference>
<dbReference type="PANTHER" id="PTHR43861">
    <property type="entry name" value="TRANS-ACONITATE 2-METHYLTRANSFERASE-RELATED"/>
    <property type="match status" value="1"/>
</dbReference>
<dbReference type="InterPro" id="IPR038576">
    <property type="entry name" value="Methyltransf_Zn-bd_dom_put_sf"/>
</dbReference>
<proteinExistence type="predicted"/>
<dbReference type="InterPro" id="IPR013691">
    <property type="entry name" value="MeTrfase_14"/>
</dbReference>
<dbReference type="Pfam" id="PF08421">
    <property type="entry name" value="Methyltransf_13"/>
    <property type="match status" value="1"/>
</dbReference>
<dbReference type="InterPro" id="IPR013630">
    <property type="entry name" value="Methyltransf_Zn-bd_dom_put"/>
</dbReference>
<dbReference type="PANTHER" id="PTHR43861:SF5">
    <property type="entry name" value="BLL5978 PROTEIN"/>
    <property type="match status" value="1"/>
</dbReference>
<evidence type="ECO:0000313" key="4">
    <source>
        <dbReference type="EMBL" id="KKS12700.1"/>
    </source>
</evidence>
<keyword evidence="4" id="KW-0808">Transferase</keyword>